<dbReference type="InterPro" id="IPR030677">
    <property type="entry name" value="Nnr"/>
</dbReference>
<evidence type="ECO:0000256" key="15">
    <source>
        <dbReference type="ARBA" id="ARBA00048238"/>
    </source>
</evidence>
<dbReference type="SUPFAM" id="SSF53613">
    <property type="entry name" value="Ribokinase-like"/>
    <property type="match status" value="1"/>
</dbReference>
<dbReference type="NCBIfam" id="TIGR00196">
    <property type="entry name" value="yjeF_cterm"/>
    <property type="match status" value="1"/>
</dbReference>
<evidence type="ECO:0000259" key="21">
    <source>
        <dbReference type="PROSITE" id="PS51385"/>
    </source>
</evidence>
<dbReference type="EMBL" id="QGLT01000002">
    <property type="protein sequence ID" value="PXZ00794.1"/>
    <property type="molecule type" value="Genomic_DNA"/>
</dbReference>
<dbReference type="GO" id="GO:0052855">
    <property type="term" value="F:ADP-dependent NAD(P)H-hydrate dehydratase activity"/>
    <property type="evidence" value="ECO:0007669"/>
    <property type="project" value="UniProtKB-UniRule"/>
</dbReference>
<evidence type="ECO:0000259" key="20">
    <source>
        <dbReference type="PROSITE" id="PS51383"/>
    </source>
</evidence>
<dbReference type="PANTHER" id="PTHR12592:SF0">
    <property type="entry name" value="ATP-DEPENDENT (S)-NAD(P)H-HYDRATE DEHYDRATASE"/>
    <property type="match status" value="1"/>
</dbReference>
<evidence type="ECO:0000256" key="4">
    <source>
        <dbReference type="ARBA" id="ARBA00009524"/>
    </source>
</evidence>
<gene>
    <name evidence="17" type="primary">nnrD</name>
    <name evidence="18" type="synonym">nnrE</name>
    <name evidence="22" type="ORF">DK869_05225</name>
</gene>
<evidence type="ECO:0000256" key="8">
    <source>
        <dbReference type="ARBA" id="ARBA00022857"/>
    </source>
</evidence>
<comment type="cofactor">
    <cofactor evidence="17">
        <name>Mg(2+)</name>
        <dbReference type="ChEBI" id="CHEBI:18420"/>
    </cofactor>
</comment>
<dbReference type="Proteomes" id="UP000247565">
    <property type="component" value="Unassembled WGS sequence"/>
</dbReference>
<feature type="binding site" evidence="17">
    <location>
        <position position="353"/>
    </location>
    <ligand>
        <name>(6S)-NADPHX</name>
        <dbReference type="ChEBI" id="CHEBI:64076"/>
    </ligand>
</feature>
<dbReference type="AlphaFoldDB" id="A0A318N206"/>
<name>A0A318N206_9PROT</name>
<dbReference type="GO" id="GO:0046872">
    <property type="term" value="F:metal ion binding"/>
    <property type="evidence" value="ECO:0007669"/>
    <property type="project" value="UniProtKB-UniRule"/>
</dbReference>
<comment type="function">
    <text evidence="18">Catalyzes the epimerization of the S- and R-forms of NAD(P)HX, a damaged form of NAD(P)H that is a result of enzymatic or heat-dependent hydration. This is a prerequisite for the S-specific NAD(P)H-hydrate dehydratase to allow the repair of both epimers of NAD(P)HX.</text>
</comment>
<feature type="binding site" evidence="18">
    <location>
        <position position="152"/>
    </location>
    <ligand>
        <name>(6S)-NADPHX</name>
        <dbReference type="ChEBI" id="CHEBI:64076"/>
    </ligand>
</feature>
<keyword evidence="23" id="KW-1185">Reference proteome</keyword>
<feature type="domain" description="YjeF C-terminal" evidence="20">
    <location>
        <begin position="217"/>
        <end position="471"/>
    </location>
</feature>
<comment type="similarity">
    <text evidence="18">Belongs to the NnrE/AIBP family.</text>
</comment>
<comment type="catalytic activity">
    <reaction evidence="2 18 19">
        <text>(6R)-NADPHX = (6S)-NADPHX</text>
        <dbReference type="Rhea" id="RHEA:32227"/>
        <dbReference type="ChEBI" id="CHEBI:64076"/>
        <dbReference type="ChEBI" id="CHEBI:64077"/>
        <dbReference type="EC" id="5.1.99.6"/>
    </reaction>
</comment>
<keyword evidence="6 17" id="KW-0547">Nucleotide-binding</keyword>
<comment type="function">
    <text evidence="17">Catalyzes the dehydration of the S-form of NAD(P)HX at the expense of ADP, which is converted to AMP. Together with NAD(P)HX epimerase, which catalyzes the epimerization of the S- and R-forms, the enzyme allows the repair of both epimers of NAD(P)HX, a damaged form of NAD(P)H that is a result of enzymatic or heat-dependent hydration.</text>
</comment>
<dbReference type="HAMAP" id="MF_01965">
    <property type="entry name" value="NADHX_dehydratase"/>
    <property type="match status" value="1"/>
</dbReference>
<keyword evidence="7 17" id="KW-0067">ATP-binding</keyword>
<dbReference type="Gene3D" id="3.40.50.10260">
    <property type="entry name" value="YjeF N-terminal domain"/>
    <property type="match status" value="1"/>
</dbReference>
<feature type="binding site" evidence="17">
    <location>
        <position position="309"/>
    </location>
    <ligand>
        <name>(6S)-NADPHX</name>
        <dbReference type="ChEBI" id="CHEBI:64076"/>
    </ligand>
</feature>
<evidence type="ECO:0000256" key="11">
    <source>
        <dbReference type="ARBA" id="ARBA00023235"/>
    </source>
</evidence>
<comment type="caution">
    <text evidence="18">Lacks conserved residue(s) required for the propagation of feature annotation.</text>
</comment>
<comment type="catalytic activity">
    <reaction evidence="16 17 19">
        <text>(6S)-NADPHX + ADP = AMP + phosphate + NADPH + H(+)</text>
        <dbReference type="Rhea" id="RHEA:32235"/>
        <dbReference type="ChEBI" id="CHEBI:15378"/>
        <dbReference type="ChEBI" id="CHEBI:43474"/>
        <dbReference type="ChEBI" id="CHEBI:57783"/>
        <dbReference type="ChEBI" id="CHEBI:64076"/>
        <dbReference type="ChEBI" id="CHEBI:456215"/>
        <dbReference type="ChEBI" id="CHEBI:456216"/>
        <dbReference type="EC" id="4.2.1.136"/>
    </reaction>
</comment>
<dbReference type="GO" id="GO:0110051">
    <property type="term" value="P:metabolite repair"/>
    <property type="evidence" value="ECO:0007669"/>
    <property type="project" value="TreeGrafter"/>
</dbReference>
<dbReference type="HAMAP" id="MF_01966">
    <property type="entry name" value="NADHX_epimerase"/>
    <property type="match status" value="1"/>
</dbReference>
<dbReference type="InterPro" id="IPR017953">
    <property type="entry name" value="Carbohydrate_kinase_pred_CS"/>
</dbReference>
<dbReference type="GO" id="GO:0046496">
    <property type="term" value="P:nicotinamide nucleotide metabolic process"/>
    <property type="evidence" value="ECO:0007669"/>
    <property type="project" value="UniProtKB-UniRule"/>
</dbReference>
<proteinExistence type="inferred from homology"/>
<evidence type="ECO:0000256" key="5">
    <source>
        <dbReference type="ARBA" id="ARBA00022723"/>
    </source>
</evidence>
<evidence type="ECO:0000256" key="1">
    <source>
        <dbReference type="ARBA" id="ARBA00000013"/>
    </source>
</evidence>
<keyword evidence="10 17" id="KW-0520">NAD</keyword>
<feature type="binding site" evidence="18">
    <location>
        <position position="64"/>
    </location>
    <ligand>
        <name>K(+)</name>
        <dbReference type="ChEBI" id="CHEBI:29103"/>
    </ligand>
</feature>
<dbReference type="PROSITE" id="PS01050">
    <property type="entry name" value="YJEF_C_2"/>
    <property type="match status" value="1"/>
</dbReference>
<dbReference type="NCBIfam" id="TIGR00197">
    <property type="entry name" value="yjeF_nterm"/>
    <property type="match status" value="1"/>
</dbReference>
<dbReference type="CDD" id="cd01171">
    <property type="entry name" value="YXKO-related"/>
    <property type="match status" value="1"/>
</dbReference>
<dbReference type="InterPro" id="IPR000631">
    <property type="entry name" value="CARKD"/>
</dbReference>
<feature type="binding site" evidence="18">
    <location>
        <begin position="127"/>
        <end position="133"/>
    </location>
    <ligand>
        <name>(6S)-NADPHX</name>
        <dbReference type="ChEBI" id="CHEBI:64076"/>
    </ligand>
</feature>
<evidence type="ECO:0000313" key="23">
    <source>
        <dbReference type="Proteomes" id="UP000247565"/>
    </source>
</evidence>
<dbReference type="InterPro" id="IPR036652">
    <property type="entry name" value="YjeF_N_dom_sf"/>
</dbReference>
<dbReference type="GO" id="GO:0052856">
    <property type="term" value="F:NAD(P)HX epimerase activity"/>
    <property type="evidence" value="ECO:0007669"/>
    <property type="project" value="UniProtKB-UniRule"/>
</dbReference>
<comment type="catalytic activity">
    <reaction evidence="15 17 19">
        <text>(6S)-NADHX + ADP = AMP + phosphate + NADH + H(+)</text>
        <dbReference type="Rhea" id="RHEA:32223"/>
        <dbReference type="ChEBI" id="CHEBI:15378"/>
        <dbReference type="ChEBI" id="CHEBI:43474"/>
        <dbReference type="ChEBI" id="CHEBI:57945"/>
        <dbReference type="ChEBI" id="CHEBI:64074"/>
        <dbReference type="ChEBI" id="CHEBI:456215"/>
        <dbReference type="ChEBI" id="CHEBI:456216"/>
        <dbReference type="EC" id="4.2.1.136"/>
    </reaction>
</comment>
<evidence type="ECO:0000256" key="17">
    <source>
        <dbReference type="HAMAP-Rule" id="MF_01965"/>
    </source>
</evidence>
<comment type="similarity">
    <text evidence="4 19">In the C-terminal section; belongs to the NnrD/CARKD family.</text>
</comment>
<dbReference type="PANTHER" id="PTHR12592">
    <property type="entry name" value="ATP-DEPENDENT (S)-NAD(P)H-HYDRATE DEHYDRATASE FAMILY MEMBER"/>
    <property type="match status" value="1"/>
</dbReference>
<dbReference type="InterPro" id="IPR029056">
    <property type="entry name" value="Ribokinase-like"/>
</dbReference>
<comment type="similarity">
    <text evidence="17">Belongs to the NnrD/CARKD family.</text>
</comment>
<keyword evidence="12 17" id="KW-0456">Lyase</keyword>
<feature type="binding site" evidence="18">
    <location>
        <position position="155"/>
    </location>
    <ligand>
        <name>K(+)</name>
        <dbReference type="ChEBI" id="CHEBI:29103"/>
    </ligand>
</feature>
<evidence type="ECO:0000256" key="10">
    <source>
        <dbReference type="ARBA" id="ARBA00023027"/>
    </source>
</evidence>
<dbReference type="InterPro" id="IPR004443">
    <property type="entry name" value="YjeF_N_dom"/>
</dbReference>
<dbReference type="EC" id="4.2.1.136" evidence="19"/>
<feature type="binding site" evidence="18">
    <location>
        <begin position="63"/>
        <end position="67"/>
    </location>
    <ligand>
        <name>(6S)-NADPHX</name>
        <dbReference type="ChEBI" id="CHEBI:64076"/>
    </ligand>
</feature>
<comment type="caution">
    <text evidence="22">The sequence shown here is derived from an EMBL/GenBank/DDBJ whole genome shotgun (WGS) entry which is preliminary data.</text>
</comment>
<dbReference type="PROSITE" id="PS51383">
    <property type="entry name" value="YJEF_C_3"/>
    <property type="match status" value="1"/>
</dbReference>
<comment type="cofactor">
    <cofactor evidence="18 19">
        <name>K(+)</name>
        <dbReference type="ChEBI" id="CHEBI:29103"/>
    </cofactor>
    <text evidence="18 19">Binds 1 potassium ion per subunit.</text>
</comment>
<keyword evidence="8 17" id="KW-0521">NADP</keyword>
<comment type="catalytic activity">
    <reaction evidence="1 18 19">
        <text>(6R)-NADHX = (6S)-NADHX</text>
        <dbReference type="Rhea" id="RHEA:32215"/>
        <dbReference type="ChEBI" id="CHEBI:64074"/>
        <dbReference type="ChEBI" id="CHEBI:64075"/>
        <dbReference type="EC" id="5.1.99.6"/>
    </reaction>
</comment>
<reference evidence="22 23" key="1">
    <citation type="submission" date="2018-05" db="EMBL/GenBank/DDBJ databases">
        <title>Reference genomes for bee gut microbiota database.</title>
        <authorList>
            <person name="Ellegaard K.M."/>
        </authorList>
    </citation>
    <scope>NUCLEOTIDE SEQUENCE [LARGE SCALE GENOMIC DNA]</scope>
    <source>
        <strain evidence="22 23">ESL0284</strain>
    </source>
</reference>
<feature type="binding site" evidence="17">
    <location>
        <position position="251"/>
    </location>
    <ligand>
        <name>(6S)-NADPHX</name>
        <dbReference type="ChEBI" id="CHEBI:64076"/>
    </ligand>
</feature>
<feature type="binding site" evidence="17">
    <location>
        <position position="416"/>
    </location>
    <ligand>
        <name>(6S)-NADPHX</name>
        <dbReference type="ChEBI" id="CHEBI:64076"/>
    </ligand>
</feature>
<dbReference type="PROSITE" id="PS51385">
    <property type="entry name" value="YJEF_N"/>
    <property type="match status" value="1"/>
</dbReference>
<evidence type="ECO:0000256" key="14">
    <source>
        <dbReference type="ARBA" id="ARBA00025153"/>
    </source>
</evidence>
<evidence type="ECO:0000256" key="16">
    <source>
        <dbReference type="ARBA" id="ARBA00049209"/>
    </source>
</evidence>
<comment type="function">
    <text evidence="14 19">Bifunctional enzyme that catalyzes the epimerization of the S- and R-forms of NAD(P)HX and the dehydration of the S-form of NAD(P)HX at the expense of ADP, which is converted to AMP. This allows the repair of both epimers of NAD(P)HX, a damaged form of NAD(P)H that is a result of enzymatic or heat-dependent hydration.</text>
</comment>
<dbReference type="GO" id="GO:0005524">
    <property type="term" value="F:ATP binding"/>
    <property type="evidence" value="ECO:0007669"/>
    <property type="project" value="UniProtKB-UniRule"/>
</dbReference>
<feature type="domain" description="YjeF N-terminal" evidence="21">
    <location>
        <begin position="18"/>
        <end position="209"/>
    </location>
</feature>
<keyword evidence="9 18" id="KW-0630">Potassium</keyword>
<evidence type="ECO:0000256" key="2">
    <source>
        <dbReference type="ARBA" id="ARBA00000909"/>
    </source>
</evidence>
<evidence type="ECO:0000256" key="13">
    <source>
        <dbReference type="ARBA" id="ARBA00023268"/>
    </source>
</evidence>
<evidence type="ECO:0000256" key="3">
    <source>
        <dbReference type="ARBA" id="ARBA00006001"/>
    </source>
</evidence>
<keyword evidence="5 18" id="KW-0479">Metal-binding</keyword>
<evidence type="ECO:0000256" key="9">
    <source>
        <dbReference type="ARBA" id="ARBA00022958"/>
    </source>
</evidence>
<dbReference type="RefSeq" id="WP_110438934.1">
    <property type="nucleotide sequence ID" value="NZ_CP046393.1"/>
</dbReference>
<evidence type="ECO:0000256" key="18">
    <source>
        <dbReference type="HAMAP-Rule" id="MF_01966"/>
    </source>
</evidence>
<dbReference type="EC" id="5.1.99.6" evidence="19"/>
<sequence length="477" mass="51540">MQLKNEKTNLLLINPEEMNQVDKIAMQYLPVLTLMENAGLAVARAIMQFYKPCKILVLCGPGNNGGDGYVVAHILANEGWPVKVASLKPPEKGTDAYKAFVQWNGDKTDFNIQSVRDADLVVDAVFGAGLSRDIDDHISSVLKAADHLVAIDMPSGVDGKTGIIRGYAPHAELTVTFCRAKAGHYLLPGREYIGKLVIANIGIPENILSELSINTWLNEPGLWELPIADVEDYKYHRGIVNVVGGGTVTGAARLSALAASSCGAGLVHIFAFGSRDLYLLTSPCFMVDEGDFTDTLQDKRRKVWVCGPGLTEDEVKISLINLIKTNKTIVADASALTKENFDLLKQCAVITPHIGEFKRIFGDFKDCRIEAVKKAASILNTVVILKGPDTLIASPDGRVAVNCHANARLATAGSGDVLTGVIATLLACGMEVWEASCAAVWIHGEAAFLHNNSWPNAMDLIHNLGKARDNGRYHVEK</sequence>
<dbReference type="PIRSF" id="PIRSF017184">
    <property type="entry name" value="Nnr"/>
    <property type="match status" value="1"/>
</dbReference>
<comment type="similarity">
    <text evidence="3 19">In the N-terminal section; belongs to the NnrE/AIBP family.</text>
</comment>
<evidence type="ECO:0000256" key="19">
    <source>
        <dbReference type="PIRNR" id="PIRNR017184"/>
    </source>
</evidence>
<dbReference type="Pfam" id="PF03853">
    <property type="entry name" value="YjeF_N"/>
    <property type="match status" value="1"/>
</dbReference>
<evidence type="ECO:0000313" key="22">
    <source>
        <dbReference type="EMBL" id="PXZ00794.1"/>
    </source>
</evidence>
<dbReference type="OrthoDB" id="9806925at2"/>
<feature type="binding site" evidence="17">
    <location>
        <position position="415"/>
    </location>
    <ligand>
        <name>AMP</name>
        <dbReference type="ChEBI" id="CHEBI:456215"/>
    </ligand>
</feature>
<evidence type="ECO:0000256" key="6">
    <source>
        <dbReference type="ARBA" id="ARBA00022741"/>
    </source>
</evidence>
<evidence type="ECO:0000256" key="12">
    <source>
        <dbReference type="ARBA" id="ARBA00023239"/>
    </source>
</evidence>
<dbReference type="Pfam" id="PF01256">
    <property type="entry name" value="Carb_kinase"/>
    <property type="match status" value="1"/>
</dbReference>
<feature type="binding site" evidence="17">
    <location>
        <begin position="386"/>
        <end position="390"/>
    </location>
    <ligand>
        <name>AMP</name>
        <dbReference type="ChEBI" id="CHEBI:456215"/>
    </ligand>
</feature>
<accession>A0A318N206</accession>
<comment type="subunit">
    <text evidence="17">Homotetramer.</text>
</comment>
<feature type="binding site" evidence="18">
    <location>
        <position position="123"/>
    </location>
    <ligand>
        <name>K(+)</name>
        <dbReference type="ChEBI" id="CHEBI:29103"/>
    </ligand>
</feature>
<dbReference type="SUPFAM" id="SSF64153">
    <property type="entry name" value="YjeF N-terminal domain-like"/>
    <property type="match status" value="1"/>
</dbReference>
<dbReference type="Gene3D" id="3.40.1190.20">
    <property type="match status" value="1"/>
</dbReference>
<evidence type="ECO:0000256" key="7">
    <source>
        <dbReference type="ARBA" id="ARBA00022840"/>
    </source>
</evidence>
<keyword evidence="11 18" id="KW-0413">Isomerase</keyword>
<protein>
    <recommendedName>
        <fullName evidence="19">Bifunctional NAD(P)H-hydrate repair enzyme</fullName>
    </recommendedName>
    <alternativeName>
        <fullName evidence="19">Nicotinamide nucleotide repair protein</fullName>
    </alternativeName>
    <domain>
        <recommendedName>
            <fullName evidence="19">ADP-dependent (S)-NAD(P)H-hydrate dehydratase</fullName>
            <ecNumber evidence="19">4.2.1.136</ecNumber>
        </recommendedName>
        <alternativeName>
            <fullName evidence="19">ADP-dependent NAD(P)HX dehydratase</fullName>
        </alternativeName>
    </domain>
    <domain>
        <recommendedName>
            <fullName evidence="19">NAD(P)H-hydrate epimerase</fullName>
            <ecNumber evidence="19">5.1.99.6</ecNumber>
        </recommendedName>
    </domain>
</protein>
<organism evidence="22 23">
    <name type="scientific">Commensalibacter melissae</name>
    <dbReference type="NCBI Taxonomy" id="2070537"/>
    <lineage>
        <taxon>Bacteria</taxon>
        <taxon>Pseudomonadati</taxon>
        <taxon>Pseudomonadota</taxon>
        <taxon>Alphaproteobacteria</taxon>
        <taxon>Acetobacterales</taxon>
        <taxon>Acetobacteraceae</taxon>
    </lineage>
</organism>
<keyword evidence="13" id="KW-0511">Multifunctional enzyme</keyword>